<dbReference type="WBParaSite" id="Pan_g17131.t1">
    <property type="protein sequence ID" value="Pan_g17131.t1"/>
    <property type="gene ID" value="Pan_g17131"/>
</dbReference>
<name>A0A7E4V6C5_PANRE</name>
<evidence type="ECO:0000313" key="1">
    <source>
        <dbReference type="Proteomes" id="UP000492821"/>
    </source>
</evidence>
<organism evidence="1 2">
    <name type="scientific">Panagrellus redivivus</name>
    <name type="common">Microworm</name>
    <dbReference type="NCBI Taxonomy" id="6233"/>
    <lineage>
        <taxon>Eukaryota</taxon>
        <taxon>Metazoa</taxon>
        <taxon>Ecdysozoa</taxon>
        <taxon>Nematoda</taxon>
        <taxon>Chromadorea</taxon>
        <taxon>Rhabditida</taxon>
        <taxon>Tylenchina</taxon>
        <taxon>Panagrolaimomorpha</taxon>
        <taxon>Panagrolaimoidea</taxon>
        <taxon>Panagrolaimidae</taxon>
        <taxon>Panagrellus</taxon>
    </lineage>
</organism>
<proteinExistence type="predicted"/>
<evidence type="ECO:0000313" key="2">
    <source>
        <dbReference type="WBParaSite" id="Pan_g17131.t1"/>
    </source>
</evidence>
<dbReference type="AlphaFoldDB" id="A0A7E4V6C5"/>
<dbReference type="Proteomes" id="UP000492821">
    <property type="component" value="Unassembled WGS sequence"/>
</dbReference>
<sequence length="117" mass="13767">MSTNLAMFTSISCFEIEQQCMQIVYNTEPSDDMIVFMTPEEATYYLMQLIERIDYAVDAQDGLRHCIAAKRVMLLRLCYGQKSESLKLNKSMEIVNRFRKKFWNKLDSDFLNALLEE</sequence>
<reference evidence="2" key="2">
    <citation type="submission" date="2020-10" db="UniProtKB">
        <authorList>
            <consortium name="WormBaseParasite"/>
        </authorList>
    </citation>
    <scope>IDENTIFICATION</scope>
</reference>
<protein>
    <submittedName>
        <fullName evidence="2">NR LBD domain-containing protein</fullName>
    </submittedName>
</protein>
<keyword evidence="1" id="KW-1185">Reference proteome</keyword>
<reference evidence="1" key="1">
    <citation type="journal article" date="2013" name="Genetics">
        <title>The draft genome and transcriptome of Panagrellus redivivus are shaped by the harsh demands of a free-living lifestyle.</title>
        <authorList>
            <person name="Srinivasan J."/>
            <person name="Dillman A.R."/>
            <person name="Macchietto M.G."/>
            <person name="Heikkinen L."/>
            <person name="Lakso M."/>
            <person name="Fracchia K.M."/>
            <person name="Antoshechkin I."/>
            <person name="Mortazavi A."/>
            <person name="Wong G."/>
            <person name="Sternberg P.W."/>
        </authorList>
    </citation>
    <scope>NUCLEOTIDE SEQUENCE [LARGE SCALE GENOMIC DNA]</scope>
    <source>
        <strain evidence="1">MT8872</strain>
    </source>
</reference>
<accession>A0A7E4V6C5</accession>